<dbReference type="Proteomes" id="UP000789572">
    <property type="component" value="Unassembled WGS sequence"/>
</dbReference>
<reference evidence="2" key="1">
    <citation type="submission" date="2021-06" db="EMBL/GenBank/DDBJ databases">
        <authorList>
            <person name="Kallberg Y."/>
            <person name="Tangrot J."/>
            <person name="Rosling A."/>
        </authorList>
    </citation>
    <scope>NUCLEOTIDE SEQUENCE</scope>
    <source>
        <strain evidence="2">IA702</strain>
    </source>
</reference>
<name>A0A9N9CQL3_9GLOM</name>
<accession>A0A9N9CQL3</accession>
<organism evidence="2 3">
    <name type="scientific">Paraglomus occultum</name>
    <dbReference type="NCBI Taxonomy" id="144539"/>
    <lineage>
        <taxon>Eukaryota</taxon>
        <taxon>Fungi</taxon>
        <taxon>Fungi incertae sedis</taxon>
        <taxon>Mucoromycota</taxon>
        <taxon>Glomeromycotina</taxon>
        <taxon>Glomeromycetes</taxon>
        <taxon>Paraglomerales</taxon>
        <taxon>Paraglomeraceae</taxon>
        <taxon>Paraglomus</taxon>
    </lineage>
</organism>
<keyword evidence="3" id="KW-1185">Reference proteome</keyword>
<sequence length="61" mass="6511">MNVTGGNLYPNASSVTDTAMQESSKTSHSVVAIRQQAGTSEAAKPIGSLVRRQTPRLQRPE</sequence>
<comment type="caution">
    <text evidence="2">The sequence shown here is derived from an EMBL/GenBank/DDBJ whole genome shotgun (WGS) entry which is preliminary data.</text>
</comment>
<evidence type="ECO:0000313" key="2">
    <source>
        <dbReference type="EMBL" id="CAG8612089.1"/>
    </source>
</evidence>
<proteinExistence type="predicted"/>
<feature type="region of interest" description="Disordered" evidence="1">
    <location>
        <begin position="1"/>
        <end position="61"/>
    </location>
</feature>
<dbReference type="EMBL" id="CAJVPJ010002063">
    <property type="protein sequence ID" value="CAG8612089.1"/>
    <property type="molecule type" value="Genomic_DNA"/>
</dbReference>
<evidence type="ECO:0000313" key="3">
    <source>
        <dbReference type="Proteomes" id="UP000789572"/>
    </source>
</evidence>
<feature type="compositionally biased region" description="Polar residues" evidence="1">
    <location>
        <begin position="1"/>
        <end position="29"/>
    </location>
</feature>
<evidence type="ECO:0000256" key="1">
    <source>
        <dbReference type="SAM" id="MobiDB-lite"/>
    </source>
</evidence>
<dbReference type="AlphaFoldDB" id="A0A9N9CQL3"/>
<gene>
    <name evidence="2" type="ORF">POCULU_LOCUS7998</name>
</gene>
<protein>
    <submittedName>
        <fullName evidence="2">58_t:CDS:1</fullName>
    </submittedName>
</protein>